<dbReference type="Gene3D" id="1.25.40.10">
    <property type="entry name" value="Tetratricopeptide repeat domain"/>
    <property type="match status" value="1"/>
</dbReference>
<feature type="transmembrane region" description="Helical" evidence="2">
    <location>
        <begin position="360"/>
        <end position="380"/>
    </location>
</feature>
<dbReference type="Pfam" id="PF13414">
    <property type="entry name" value="TPR_11"/>
    <property type="match status" value="1"/>
</dbReference>
<dbReference type="Proteomes" id="UP000177230">
    <property type="component" value="Unassembled WGS sequence"/>
</dbReference>
<evidence type="ECO:0000256" key="2">
    <source>
        <dbReference type="SAM" id="Phobius"/>
    </source>
</evidence>
<accession>A0A1F5R8T4</accession>
<feature type="transmembrane region" description="Helical" evidence="2">
    <location>
        <begin position="336"/>
        <end position="353"/>
    </location>
</feature>
<dbReference type="EMBL" id="MFFM01000038">
    <property type="protein sequence ID" value="OGF10451.1"/>
    <property type="molecule type" value="Genomic_DNA"/>
</dbReference>
<dbReference type="SUPFAM" id="SSF48452">
    <property type="entry name" value="TPR-like"/>
    <property type="match status" value="1"/>
</dbReference>
<dbReference type="Pfam" id="PF13181">
    <property type="entry name" value="TPR_8"/>
    <property type="match status" value="1"/>
</dbReference>
<name>A0A1F5R8T4_9BACT</name>
<protein>
    <submittedName>
        <fullName evidence="3">Uncharacterized protein</fullName>
    </submittedName>
</protein>
<evidence type="ECO:0000313" key="3">
    <source>
        <dbReference type="EMBL" id="OGF10451.1"/>
    </source>
</evidence>
<evidence type="ECO:0000313" key="4">
    <source>
        <dbReference type="Proteomes" id="UP000177230"/>
    </source>
</evidence>
<dbReference type="PROSITE" id="PS50293">
    <property type="entry name" value="TPR_REGION"/>
    <property type="match status" value="1"/>
</dbReference>
<dbReference type="Pfam" id="PF13432">
    <property type="entry name" value="TPR_16"/>
    <property type="match status" value="1"/>
</dbReference>
<dbReference type="GO" id="GO:0035269">
    <property type="term" value="P:protein O-linked glycosylation via mannose"/>
    <property type="evidence" value="ECO:0007669"/>
    <property type="project" value="TreeGrafter"/>
</dbReference>
<dbReference type="InterPro" id="IPR011990">
    <property type="entry name" value="TPR-like_helical_dom_sf"/>
</dbReference>
<feature type="transmembrane region" description="Helical" evidence="2">
    <location>
        <begin position="124"/>
        <end position="144"/>
    </location>
</feature>
<comment type="caution">
    <text evidence="3">The sequence shown here is derived from an EMBL/GenBank/DDBJ whole genome shotgun (WGS) entry which is preliminary data.</text>
</comment>
<dbReference type="PANTHER" id="PTHR44216">
    <property type="entry name" value="PROTEIN O-MANNOSYL-TRANSFERASE TMTC2"/>
    <property type="match status" value="1"/>
</dbReference>
<dbReference type="AlphaFoldDB" id="A0A1F5R8T4"/>
<feature type="repeat" description="TPR" evidence="1">
    <location>
        <begin position="536"/>
        <end position="569"/>
    </location>
</feature>
<dbReference type="PANTHER" id="PTHR44216:SF3">
    <property type="entry name" value="PROTEIN O-MANNOSYL-TRANSFERASE TMTC2"/>
    <property type="match status" value="1"/>
</dbReference>
<proteinExistence type="predicted"/>
<dbReference type="InterPro" id="IPR052384">
    <property type="entry name" value="TMTC_O-mannosyltransferase"/>
</dbReference>
<keyword evidence="2" id="KW-0812">Transmembrane</keyword>
<feature type="transmembrane region" description="Helical" evidence="2">
    <location>
        <begin position="150"/>
        <end position="168"/>
    </location>
</feature>
<feature type="transmembrane region" description="Helical" evidence="2">
    <location>
        <begin position="281"/>
        <end position="299"/>
    </location>
</feature>
<keyword evidence="2" id="KW-0472">Membrane</keyword>
<gene>
    <name evidence="3" type="ORF">A2024_08840</name>
</gene>
<sequence>MDRLKKIFLTGPAPYLWLALAILALYAKALDFGFTSLDDVHLIQENRENIGSFSNALKAFKTDVYWESPGTYYRPLLSLSFMLDHALGGENPFIYHLSNILLHIAACWLLFICLNALNYRPGLSFIFAGLFAVHPALSQAVGWIPGRNDILLAIFILSAFIALIKYSARRNRRWLALHLAALLAGLFTKEAAIFAPALFLMYLLLSEKKRIRKDLLALLPGWIVLFVVWLILRTFAIGADNAFSIRRFAGWGDIIIGLLSYAGKIFLPFNLSVRPLSGDSNPLYGIAGLAFLGIIAWLKGVNNKKMFIFGTVWFTLFLLPTFIPAAADINFLEHRLYLPMLGVIIILAESNVIRNASAKWMATAGAAVFLTFSLLAFNHLTVFSDGNRFWSNAVKTSPRSGLAHQMLGRMHGKSGRMGEAENEYLRSLKIENSVSVHNDLALLYLETGDLRSAEREFKKVLEIDPKFANVHNNLALVYFNRGLSGEAQRELLKAIELEPQRVDPLVNLGVLCLQIGSRDSAETYLRQALSMDSNNATAHHHLGIVMTQNGKYGEALLHLSKAHETQPRDPMINLHLAQLYVITGEKDRARSQYQKALELGCPRNQFLENNLKAQRQGSNE</sequence>
<organism evidence="3 4">
    <name type="scientific">Candidatus Edwardsbacteria bacterium GWF2_54_11</name>
    <dbReference type="NCBI Taxonomy" id="1817851"/>
    <lineage>
        <taxon>Bacteria</taxon>
        <taxon>Candidatus Edwardsiibacteriota</taxon>
    </lineage>
</organism>
<dbReference type="InterPro" id="IPR019734">
    <property type="entry name" value="TPR_rpt"/>
</dbReference>
<feature type="transmembrane region" description="Helical" evidence="2">
    <location>
        <begin position="93"/>
        <end position="117"/>
    </location>
</feature>
<dbReference type="PROSITE" id="PS50005">
    <property type="entry name" value="TPR"/>
    <property type="match status" value="4"/>
</dbReference>
<feature type="transmembrane region" description="Helical" evidence="2">
    <location>
        <begin position="306"/>
        <end position="324"/>
    </location>
</feature>
<dbReference type="GO" id="GO:0000030">
    <property type="term" value="F:mannosyltransferase activity"/>
    <property type="evidence" value="ECO:0007669"/>
    <property type="project" value="TreeGrafter"/>
</dbReference>
<dbReference type="SMART" id="SM00028">
    <property type="entry name" value="TPR"/>
    <property type="match status" value="6"/>
</dbReference>
<feature type="repeat" description="TPR" evidence="1">
    <location>
        <begin position="502"/>
        <end position="535"/>
    </location>
</feature>
<feature type="repeat" description="TPR" evidence="1">
    <location>
        <begin position="434"/>
        <end position="467"/>
    </location>
</feature>
<feature type="transmembrane region" description="Helical" evidence="2">
    <location>
        <begin position="248"/>
        <end position="269"/>
    </location>
</feature>
<reference evidence="3 4" key="1">
    <citation type="journal article" date="2016" name="Nat. Commun.">
        <title>Thousands of microbial genomes shed light on interconnected biogeochemical processes in an aquifer system.</title>
        <authorList>
            <person name="Anantharaman K."/>
            <person name="Brown C.T."/>
            <person name="Hug L.A."/>
            <person name="Sharon I."/>
            <person name="Castelle C.J."/>
            <person name="Probst A.J."/>
            <person name="Thomas B.C."/>
            <person name="Singh A."/>
            <person name="Wilkins M.J."/>
            <person name="Karaoz U."/>
            <person name="Brodie E.L."/>
            <person name="Williams K.H."/>
            <person name="Hubbard S.S."/>
            <person name="Banfield J.F."/>
        </authorList>
    </citation>
    <scope>NUCLEOTIDE SEQUENCE [LARGE SCALE GENOMIC DNA]</scope>
</reference>
<feature type="repeat" description="TPR" evidence="1">
    <location>
        <begin position="468"/>
        <end position="501"/>
    </location>
</feature>
<feature type="transmembrane region" description="Helical" evidence="2">
    <location>
        <begin position="215"/>
        <end position="236"/>
    </location>
</feature>
<feature type="transmembrane region" description="Helical" evidence="2">
    <location>
        <begin position="7"/>
        <end position="27"/>
    </location>
</feature>
<feature type="transmembrane region" description="Helical" evidence="2">
    <location>
        <begin position="175"/>
        <end position="203"/>
    </location>
</feature>
<evidence type="ECO:0000256" key="1">
    <source>
        <dbReference type="PROSITE-ProRule" id="PRU00339"/>
    </source>
</evidence>
<keyword evidence="1" id="KW-0802">TPR repeat</keyword>
<keyword evidence="2" id="KW-1133">Transmembrane helix</keyword>